<protein>
    <submittedName>
        <fullName evidence="2">Protein farnesyltransferase subunit beta</fullName>
        <ecNumber evidence="2">2.5.1.58</ecNumber>
    </submittedName>
</protein>
<dbReference type="EMBL" id="KE677048">
    <property type="protein sequence ID" value="ERE73582.1"/>
    <property type="molecule type" value="Genomic_DNA"/>
</dbReference>
<organism evidence="2 3">
    <name type="scientific">Cricetulus griseus</name>
    <name type="common">Chinese hamster</name>
    <name type="synonym">Cricetulus barabensis griseus</name>
    <dbReference type="NCBI Taxonomy" id="10029"/>
    <lineage>
        <taxon>Eukaryota</taxon>
        <taxon>Metazoa</taxon>
        <taxon>Chordata</taxon>
        <taxon>Craniata</taxon>
        <taxon>Vertebrata</taxon>
        <taxon>Euteleostomi</taxon>
        <taxon>Mammalia</taxon>
        <taxon>Eutheria</taxon>
        <taxon>Euarchontoglires</taxon>
        <taxon>Glires</taxon>
        <taxon>Rodentia</taxon>
        <taxon>Myomorpha</taxon>
        <taxon>Muroidea</taxon>
        <taxon>Cricetidae</taxon>
        <taxon>Cricetinae</taxon>
        <taxon>Cricetulus</taxon>
    </lineage>
</organism>
<feature type="compositionally biased region" description="Low complexity" evidence="1">
    <location>
        <begin position="1"/>
        <end position="17"/>
    </location>
</feature>
<name>A0A061I3X1_CRIGR</name>
<sequence>MASSSSFSYYCPPSSSPAWSEPLYSLRPEHARERLQDDSVETVTSIEQFPDIQGTERPDYGPAIPKSV</sequence>
<evidence type="ECO:0000256" key="1">
    <source>
        <dbReference type="SAM" id="MobiDB-lite"/>
    </source>
</evidence>
<dbReference type="GO" id="GO:0004660">
    <property type="term" value="F:protein farnesyltransferase activity"/>
    <property type="evidence" value="ECO:0007669"/>
    <property type="project" value="UniProtKB-EC"/>
</dbReference>
<proteinExistence type="predicted"/>
<dbReference type="AlphaFoldDB" id="A0A061I3X1"/>
<dbReference type="Proteomes" id="UP000030759">
    <property type="component" value="Unassembled WGS sequence"/>
</dbReference>
<dbReference type="EC" id="2.5.1.58" evidence="2"/>
<feature type="region of interest" description="Disordered" evidence="1">
    <location>
        <begin position="1"/>
        <end position="21"/>
    </location>
</feature>
<gene>
    <name evidence="2" type="ORF">H671_5g14112</name>
</gene>
<evidence type="ECO:0000313" key="2">
    <source>
        <dbReference type="EMBL" id="ERE73582.1"/>
    </source>
</evidence>
<keyword evidence="2" id="KW-0808">Transferase</keyword>
<reference evidence="3" key="1">
    <citation type="journal article" date="2013" name="Nat. Biotechnol.">
        <title>Chinese hamster genome sequenced from sorted chromosomes.</title>
        <authorList>
            <person name="Brinkrolf K."/>
            <person name="Rupp O."/>
            <person name="Laux H."/>
            <person name="Kollin F."/>
            <person name="Ernst W."/>
            <person name="Linke B."/>
            <person name="Kofler R."/>
            <person name="Romand S."/>
            <person name="Hesse F."/>
            <person name="Budach W.E."/>
            <person name="Galosy S."/>
            <person name="Muller D."/>
            <person name="Noll T."/>
            <person name="Wienberg J."/>
            <person name="Jostock T."/>
            <person name="Leonard M."/>
            <person name="Grillari J."/>
            <person name="Tauch A."/>
            <person name="Goesmann A."/>
            <person name="Helk B."/>
            <person name="Mott J.E."/>
            <person name="Puhler A."/>
            <person name="Borth N."/>
        </authorList>
    </citation>
    <scope>NUCLEOTIDE SEQUENCE [LARGE SCALE GENOMIC DNA]</scope>
    <source>
        <strain evidence="3">17A/GY</strain>
    </source>
</reference>
<evidence type="ECO:0000313" key="3">
    <source>
        <dbReference type="Proteomes" id="UP000030759"/>
    </source>
</evidence>
<accession>A0A061I3X1</accession>